<evidence type="ECO:0000256" key="1">
    <source>
        <dbReference type="SAM" id="MobiDB-lite"/>
    </source>
</evidence>
<feature type="region of interest" description="Disordered" evidence="1">
    <location>
        <begin position="1"/>
        <end position="23"/>
    </location>
</feature>
<protein>
    <submittedName>
        <fullName evidence="3">DUF397 domain-containing protein</fullName>
    </submittedName>
</protein>
<comment type="caution">
    <text evidence="3">The sequence shown here is derived from an EMBL/GenBank/DDBJ whole genome shotgun (WGS) entry which is preliminary data.</text>
</comment>
<proteinExistence type="predicted"/>
<reference evidence="3 4" key="1">
    <citation type="submission" date="2017-06" db="EMBL/GenBank/DDBJ databases">
        <title>Cultured bacterium strain Saccharothrix yanglingensis Hhs.015.</title>
        <authorList>
            <person name="Xia Y."/>
        </authorList>
    </citation>
    <scope>NUCLEOTIDE SEQUENCE [LARGE SCALE GENOMIC DNA]</scope>
    <source>
        <strain evidence="3 4">Hhs.015</strain>
    </source>
</reference>
<dbReference type="RefSeq" id="WP_306746997.1">
    <property type="nucleotide sequence ID" value="NZ_NSDM01000007.1"/>
</dbReference>
<dbReference type="Proteomes" id="UP001225605">
    <property type="component" value="Unassembled WGS sequence"/>
</dbReference>
<name>A0ABU0X0Y7_9PSEU</name>
<evidence type="ECO:0000259" key="2">
    <source>
        <dbReference type="Pfam" id="PF04149"/>
    </source>
</evidence>
<dbReference type="EMBL" id="NSDM01000007">
    <property type="protein sequence ID" value="MDQ2585795.1"/>
    <property type="molecule type" value="Genomic_DNA"/>
</dbReference>
<feature type="domain" description="DUF397" evidence="2">
    <location>
        <begin position="11"/>
        <end position="64"/>
    </location>
</feature>
<sequence length="66" mass="7085">MGTETDLSGVRWRTSSRTNGGNDAQCVELACPDPGRAVRDSRAPAGPVLRFPGVAFAAFLDHVRRD</sequence>
<organism evidence="3 4">
    <name type="scientific">Saccharothrix yanglingensis</name>
    <dbReference type="NCBI Taxonomy" id="659496"/>
    <lineage>
        <taxon>Bacteria</taxon>
        <taxon>Bacillati</taxon>
        <taxon>Actinomycetota</taxon>
        <taxon>Actinomycetes</taxon>
        <taxon>Pseudonocardiales</taxon>
        <taxon>Pseudonocardiaceae</taxon>
        <taxon>Saccharothrix</taxon>
    </lineage>
</organism>
<dbReference type="Pfam" id="PF04149">
    <property type="entry name" value="DUF397"/>
    <property type="match status" value="1"/>
</dbReference>
<accession>A0ABU0X0Y7</accession>
<feature type="compositionally biased region" description="Polar residues" evidence="1">
    <location>
        <begin position="13"/>
        <end position="22"/>
    </location>
</feature>
<dbReference type="InterPro" id="IPR007278">
    <property type="entry name" value="DUF397"/>
</dbReference>
<evidence type="ECO:0000313" key="3">
    <source>
        <dbReference type="EMBL" id="MDQ2585795.1"/>
    </source>
</evidence>
<gene>
    <name evidence="3" type="ORF">CKY47_17740</name>
</gene>
<keyword evidence="4" id="KW-1185">Reference proteome</keyword>
<evidence type="ECO:0000313" key="4">
    <source>
        <dbReference type="Proteomes" id="UP001225605"/>
    </source>
</evidence>